<dbReference type="Proteomes" id="UP001055879">
    <property type="component" value="Linkage Group LG10"/>
</dbReference>
<evidence type="ECO:0000313" key="2">
    <source>
        <dbReference type="Proteomes" id="UP001055879"/>
    </source>
</evidence>
<organism evidence="1 2">
    <name type="scientific">Arctium lappa</name>
    <name type="common">Greater burdock</name>
    <name type="synonym">Lappa major</name>
    <dbReference type="NCBI Taxonomy" id="4217"/>
    <lineage>
        <taxon>Eukaryota</taxon>
        <taxon>Viridiplantae</taxon>
        <taxon>Streptophyta</taxon>
        <taxon>Embryophyta</taxon>
        <taxon>Tracheophyta</taxon>
        <taxon>Spermatophyta</taxon>
        <taxon>Magnoliopsida</taxon>
        <taxon>eudicotyledons</taxon>
        <taxon>Gunneridae</taxon>
        <taxon>Pentapetalae</taxon>
        <taxon>asterids</taxon>
        <taxon>campanulids</taxon>
        <taxon>Asterales</taxon>
        <taxon>Asteraceae</taxon>
        <taxon>Carduoideae</taxon>
        <taxon>Cardueae</taxon>
        <taxon>Arctiinae</taxon>
        <taxon>Arctium</taxon>
    </lineage>
</organism>
<reference evidence="2" key="1">
    <citation type="journal article" date="2022" name="Mol. Ecol. Resour.">
        <title>The genomes of chicory, endive, great burdock and yacon provide insights into Asteraceae palaeo-polyploidization history and plant inulin production.</title>
        <authorList>
            <person name="Fan W."/>
            <person name="Wang S."/>
            <person name="Wang H."/>
            <person name="Wang A."/>
            <person name="Jiang F."/>
            <person name="Liu H."/>
            <person name="Zhao H."/>
            <person name="Xu D."/>
            <person name="Zhang Y."/>
        </authorList>
    </citation>
    <scope>NUCLEOTIDE SEQUENCE [LARGE SCALE GENOMIC DNA]</scope>
    <source>
        <strain evidence="2">cv. Niubang</strain>
    </source>
</reference>
<comment type="caution">
    <text evidence="1">The sequence shown here is derived from an EMBL/GenBank/DDBJ whole genome shotgun (WGS) entry which is preliminary data.</text>
</comment>
<proteinExistence type="predicted"/>
<name>A0ACB8ZGH5_ARCLA</name>
<evidence type="ECO:0000313" key="1">
    <source>
        <dbReference type="EMBL" id="KAI3696586.1"/>
    </source>
</evidence>
<dbReference type="EMBL" id="CM042056">
    <property type="protein sequence ID" value="KAI3696586.1"/>
    <property type="molecule type" value="Genomic_DNA"/>
</dbReference>
<accession>A0ACB8ZGH5</accession>
<keyword evidence="2" id="KW-1185">Reference proteome</keyword>
<sequence length="190" mass="20196">MPSPQFKLADEDELVSSPEQRSSSPLHSISPGVTPDDIAHIGGNTEDIFARLFSDGESPKPSASPTNTPPKPSPKPWTKKTPSPSPKHSPQHSPKKSLSSSPKPSPKPMPPSSPKPSPKTSTKHSPTDKPSTPPTSPHADIPGTSAAASSAFQQSVLLPANVLAEILETNRQVHFLGTQYELLRKTMRGP</sequence>
<protein>
    <submittedName>
        <fullName evidence="1">Uncharacterized protein</fullName>
    </submittedName>
</protein>
<gene>
    <name evidence="1" type="ORF">L6452_28976</name>
</gene>
<reference evidence="1 2" key="2">
    <citation type="journal article" date="2022" name="Mol. Ecol. Resour.">
        <title>The genomes of chicory, endive, great burdock and yacon provide insights into Asteraceae paleo-polyploidization history and plant inulin production.</title>
        <authorList>
            <person name="Fan W."/>
            <person name="Wang S."/>
            <person name="Wang H."/>
            <person name="Wang A."/>
            <person name="Jiang F."/>
            <person name="Liu H."/>
            <person name="Zhao H."/>
            <person name="Xu D."/>
            <person name="Zhang Y."/>
        </authorList>
    </citation>
    <scope>NUCLEOTIDE SEQUENCE [LARGE SCALE GENOMIC DNA]</scope>
    <source>
        <strain evidence="2">cv. Niubang</strain>
    </source>
</reference>